<sequence length="372" mass="40809">MALSTILEGFGLKRASGFFIQEARFLGVDIGSSSIKVVQLKKEKERALLETYGELSLARYGDGSVGRSLRLLEVKLVEALQDIIREAQVKATKAIVSIPLKDSFLTTMDLPELGEEDMKEAVPYEARKYVPVPISEVVLDWHVLPPKSEEQKSASIGSARKKFRTVFLAAVPKELISKYKKNFESAGLEISAFEIEVFSFARAALRRDSETSLIMDLGASSVKLTIADGGAVRASHSLDRGSQDLTLALSQSLGVDWDRAEILKRENGIIKKPETEGVALVLEPLVEFWASEGERFLLDWKRKGGRSISKVLIGGGGALLPGIKDLLVKRFGVEVFVINPFSKVVYPAFLEPALREVGATFTNAVGLALHEF</sequence>
<dbReference type="PANTHER" id="PTHR32432:SF3">
    <property type="entry name" value="ETHANOLAMINE UTILIZATION PROTEIN EUTJ"/>
    <property type="match status" value="1"/>
</dbReference>
<accession>A0A0G1IFF2</accession>
<dbReference type="NCBIfam" id="TIGR01175">
    <property type="entry name" value="pilM"/>
    <property type="match status" value="1"/>
</dbReference>
<dbReference type="Proteomes" id="UP000033977">
    <property type="component" value="Unassembled WGS sequence"/>
</dbReference>
<comment type="caution">
    <text evidence="1">The sequence shown here is derived from an EMBL/GenBank/DDBJ whole genome shotgun (WGS) entry which is preliminary data.</text>
</comment>
<dbReference type="Gene3D" id="3.30.420.40">
    <property type="match status" value="2"/>
</dbReference>
<dbReference type="Pfam" id="PF11104">
    <property type="entry name" value="PilM_2"/>
    <property type="match status" value="1"/>
</dbReference>
<dbReference type="SUPFAM" id="SSF53067">
    <property type="entry name" value="Actin-like ATPase domain"/>
    <property type="match status" value="2"/>
</dbReference>
<evidence type="ECO:0000313" key="2">
    <source>
        <dbReference type="Proteomes" id="UP000033977"/>
    </source>
</evidence>
<proteinExistence type="predicted"/>
<dbReference type="InterPro" id="IPR043129">
    <property type="entry name" value="ATPase_NBD"/>
</dbReference>
<name>A0A0G1IFF2_9BACT</name>
<dbReference type="EMBL" id="LCIN01000003">
    <property type="protein sequence ID" value="KKT57548.1"/>
    <property type="molecule type" value="Genomic_DNA"/>
</dbReference>
<dbReference type="InterPro" id="IPR050696">
    <property type="entry name" value="FtsA/MreB"/>
</dbReference>
<gene>
    <name evidence="1" type="ORF">UW49_C0003G0027</name>
</gene>
<dbReference type="AlphaFoldDB" id="A0A0G1IFF2"/>
<dbReference type="InterPro" id="IPR005883">
    <property type="entry name" value="PilM"/>
</dbReference>
<dbReference type="Gene3D" id="3.30.1490.300">
    <property type="match status" value="1"/>
</dbReference>
<reference evidence="1 2" key="1">
    <citation type="journal article" date="2015" name="Nature">
        <title>rRNA introns, odd ribosomes, and small enigmatic genomes across a large radiation of phyla.</title>
        <authorList>
            <person name="Brown C.T."/>
            <person name="Hug L.A."/>
            <person name="Thomas B.C."/>
            <person name="Sharon I."/>
            <person name="Castelle C.J."/>
            <person name="Singh A."/>
            <person name="Wilkins M.J."/>
            <person name="Williams K.H."/>
            <person name="Banfield J.F."/>
        </authorList>
    </citation>
    <scope>NUCLEOTIDE SEQUENCE [LARGE SCALE GENOMIC DNA]</scope>
</reference>
<dbReference type="PANTHER" id="PTHR32432">
    <property type="entry name" value="CELL DIVISION PROTEIN FTSA-RELATED"/>
    <property type="match status" value="1"/>
</dbReference>
<dbReference type="PIRSF" id="PIRSF019169">
    <property type="entry name" value="PilM"/>
    <property type="match status" value="1"/>
</dbReference>
<dbReference type="CDD" id="cd24049">
    <property type="entry name" value="ASKHA_NBD_PilM"/>
    <property type="match status" value="1"/>
</dbReference>
<evidence type="ECO:0000313" key="1">
    <source>
        <dbReference type="EMBL" id="KKT57548.1"/>
    </source>
</evidence>
<protein>
    <submittedName>
        <fullName evidence="1">Type IV pilus biogenesis protein PilM</fullName>
    </submittedName>
</protein>
<organism evidence="1 2">
    <name type="scientific">Candidatus Giovannonibacteria bacterium GW2011_GWB1_44_23</name>
    <dbReference type="NCBI Taxonomy" id="1618652"/>
    <lineage>
        <taxon>Bacteria</taxon>
        <taxon>Candidatus Giovannoniibacteriota</taxon>
    </lineage>
</organism>